<dbReference type="EMBL" id="LCRX01000003">
    <property type="protein sequence ID" value="KKW42846.1"/>
    <property type="molecule type" value="Genomic_DNA"/>
</dbReference>
<keyword evidence="1" id="KW-0472">Membrane</keyword>
<dbReference type="Proteomes" id="UP000033870">
    <property type="component" value="Unassembled WGS sequence"/>
</dbReference>
<feature type="transmembrane region" description="Helical" evidence="1">
    <location>
        <begin position="67"/>
        <end position="88"/>
    </location>
</feature>
<dbReference type="Pfam" id="PF02592">
    <property type="entry name" value="Vut_1"/>
    <property type="match status" value="1"/>
</dbReference>
<organism evidence="2 3">
    <name type="scientific">Candidatus Magasanikbacteria bacterium GW2011_GWA2_56_11</name>
    <dbReference type="NCBI Taxonomy" id="1619044"/>
    <lineage>
        <taxon>Bacteria</taxon>
        <taxon>Candidatus Magasanikiibacteriota</taxon>
    </lineage>
</organism>
<dbReference type="PANTHER" id="PTHR34300:SF2">
    <property type="entry name" value="QUEUOSINE PRECURSOR TRANSPORTER-RELATED"/>
    <property type="match status" value="1"/>
</dbReference>
<dbReference type="GO" id="GO:0005886">
    <property type="term" value="C:plasma membrane"/>
    <property type="evidence" value="ECO:0007669"/>
    <property type="project" value="UniProtKB-SubCell"/>
</dbReference>
<dbReference type="PATRIC" id="fig|1619044.3.peg.251"/>
<keyword evidence="1" id="KW-1003">Cell membrane</keyword>
<reference evidence="2 3" key="1">
    <citation type="journal article" date="2015" name="Nature">
        <title>rRNA introns, odd ribosomes, and small enigmatic genomes across a large radiation of phyla.</title>
        <authorList>
            <person name="Brown C.T."/>
            <person name="Hug L.A."/>
            <person name="Thomas B.C."/>
            <person name="Sharon I."/>
            <person name="Castelle C.J."/>
            <person name="Singh A."/>
            <person name="Wilkins M.J."/>
            <person name="Williams K.H."/>
            <person name="Banfield J.F."/>
        </authorList>
    </citation>
    <scope>NUCLEOTIDE SEQUENCE [LARGE SCALE GENOMIC DNA]</scope>
</reference>
<feature type="transmembrane region" description="Helical" evidence="1">
    <location>
        <begin position="173"/>
        <end position="200"/>
    </location>
</feature>
<evidence type="ECO:0000313" key="2">
    <source>
        <dbReference type="EMBL" id="KKW42846.1"/>
    </source>
</evidence>
<dbReference type="NCBIfam" id="TIGR00697">
    <property type="entry name" value="queuosine precursor transporter"/>
    <property type="match status" value="1"/>
</dbReference>
<keyword evidence="1" id="KW-0812">Transmembrane</keyword>
<evidence type="ECO:0000256" key="1">
    <source>
        <dbReference type="HAMAP-Rule" id="MF_02088"/>
    </source>
</evidence>
<dbReference type="STRING" id="1619044.UY92_C0003G0052"/>
<sequence length="230" mass="24999">MPIKSYRYLDIITIAFVTVLLLSNIIAVKIVSLGALALPAAVFLFPLSYIFGDILTEVYGYAKARRVIWTGLAANVFMALVFMAASALPPAAPWPLQEAFASILGQTPRIVAASVIAYWAGEFLNSYVLAKIKVKMQGRRLWIRTIGSTVVGEAIDTALFISLAFGGVLPGSLVITIMISSYLAKVALEIILTPATYAVVRTLKRAEGEDYYDTATNFNPFHLRDRSAAS</sequence>
<name>A0A0G1YHY6_9BACT</name>
<feature type="transmembrane region" description="Helical" evidence="1">
    <location>
        <begin position="141"/>
        <end position="167"/>
    </location>
</feature>
<keyword evidence="1" id="KW-0813">Transport</keyword>
<feature type="transmembrane region" description="Helical" evidence="1">
    <location>
        <begin position="7"/>
        <end position="27"/>
    </location>
</feature>
<dbReference type="InterPro" id="IPR003744">
    <property type="entry name" value="YhhQ"/>
</dbReference>
<dbReference type="GO" id="GO:0022857">
    <property type="term" value="F:transmembrane transporter activity"/>
    <property type="evidence" value="ECO:0007669"/>
    <property type="project" value="UniProtKB-UniRule"/>
</dbReference>
<feature type="transmembrane region" description="Helical" evidence="1">
    <location>
        <begin position="108"/>
        <end position="129"/>
    </location>
</feature>
<proteinExistence type="inferred from homology"/>
<comment type="function">
    <text evidence="1">Involved in the import of queuosine (Q) precursors, required for Q precursor salvage.</text>
</comment>
<evidence type="ECO:0000313" key="3">
    <source>
        <dbReference type="Proteomes" id="UP000033870"/>
    </source>
</evidence>
<comment type="similarity">
    <text evidence="1">Belongs to the vitamin uptake transporter (VUT/ECF) (TC 2.A.88) family. Q precursor transporter subfamily.</text>
</comment>
<dbReference type="PANTHER" id="PTHR34300">
    <property type="entry name" value="QUEUOSINE PRECURSOR TRANSPORTER-RELATED"/>
    <property type="match status" value="1"/>
</dbReference>
<keyword evidence="1" id="KW-1133">Transmembrane helix</keyword>
<comment type="subcellular location">
    <subcellularLocation>
        <location evidence="1">Cell membrane</location>
        <topology evidence="1">Multi-pass membrane protein</topology>
    </subcellularLocation>
</comment>
<gene>
    <name evidence="2" type="ORF">UY92_C0003G0052</name>
</gene>
<comment type="caution">
    <text evidence="2">The sequence shown here is derived from an EMBL/GenBank/DDBJ whole genome shotgun (WGS) entry which is preliminary data.</text>
</comment>
<protein>
    <recommendedName>
        <fullName evidence="1">Probable queuosine precursor transporter</fullName>
        <shortName evidence="1">Q precursor transporter</shortName>
    </recommendedName>
</protein>
<feature type="transmembrane region" description="Helical" evidence="1">
    <location>
        <begin position="33"/>
        <end position="55"/>
    </location>
</feature>
<accession>A0A0G1YHY6</accession>
<dbReference type="HAMAP" id="MF_02088">
    <property type="entry name" value="Q_prec_transport"/>
    <property type="match status" value="1"/>
</dbReference>
<dbReference type="AlphaFoldDB" id="A0A0G1YHY6"/>